<dbReference type="Gene3D" id="1.10.10.1760">
    <property type="entry name" value="60S ribosomal protein L36"/>
    <property type="match status" value="1"/>
</dbReference>
<dbReference type="GO" id="GO:0003735">
    <property type="term" value="F:structural constituent of ribosome"/>
    <property type="evidence" value="ECO:0007669"/>
    <property type="project" value="InterPro"/>
</dbReference>
<dbReference type="PANTHER" id="PTHR10114">
    <property type="entry name" value="60S RIBOSOMAL PROTEIN L36"/>
    <property type="match status" value="1"/>
</dbReference>
<dbReference type="Pfam" id="PF01158">
    <property type="entry name" value="Ribosomal_L36e"/>
    <property type="match status" value="1"/>
</dbReference>
<protein>
    <recommendedName>
        <fullName evidence="4">60S ribosomal protein L36</fullName>
    </recommendedName>
</protein>
<gene>
    <name evidence="5" type="primary">rpl36</name>
    <name evidence="5" type="ORF">MBRA1_001874</name>
</gene>
<evidence type="ECO:0000256" key="1">
    <source>
        <dbReference type="ARBA" id="ARBA00006509"/>
    </source>
</evidence>
<proteinExistence type="inferred from homology"/>
<dbReference type="InterPro" id="IPR000509">
    <property type="entry name" value="Ribosomal_eL36"/>
</dbReference>
<dbReference type="GO" id="GO:0005840">
    <property type="term" value="C:ribosome"/>
    <property type="evidence" value="ECO:0007669"/>
    <property type="project" value="UniProtKB-KW"/>
</dbReference>
<evidence type="ECO:0000256" key="2">
    <source>
        <dbReference type="ARBA" id="ARBA00022980"/>
    </source>
</evidence>
<dbReference type="AlphaFoldDB" id="A0AAF0DTM9"/>
<accession>A0AAF0DTM9</accession>
<dbReference type="Proteomes" id="UP001216638">
    <property type="component" value="Chromosome 2"/>
</dbReference>
<keyword evidence="2 4" id="KW-0689">Ribosomal protein</keyword>
<dbReference type="InterPro" id="IPR038097">
    <property type="entry name" value="Ribosomal_eL36_sf"/>
</dbReference>
<dbReference type="GO" id="GO:0006412">
    <property type="term" value="P:translation"/>
    <property type="evidence" value="ECO:0007669"/>
    <property type="project" value="InterPro"/>
</dbReference>
<dbReference type="EMBL" id="CP119952">
    <property type="protein sequence ID" value="WFC95227.1"/>
    <property type="molecule type" value="Genomic_DNA"/>
</dbReference>
<evidence type="ECO:0000256" key="4">
    <source>
        <dbReference type="RuleBase" id="RU000665"/>
    </source>
</evidence>
<keyword evidence="3 4" id="KW-0687">Ribonucleoprotein</keyword>
<sequence length="132" mass="14801">MGSSSNPAHKAGVPRTGIVWGINRGHPTTRRVLPARRVNKKGVASERVKTIRSIVREVTGFAPYERRAMELIRNSKDKRARKFIKRRVGTMRRAKVKMEILTNVIAEQRRAAAAYLLEAGSVNAENKEPCVP</sequence>
<evidence type="ECO:0000313" key="5">
    <source>
        <dbReference type="EMBL" id="WFC95227.1"/>
    </source>
</evidence>
<dbReference type="GO" id="GO:1990904">
    <property type="term" value="C:ribonucleoprotein complex"/>
    <property type="evidence" value="ECO:0007669"/>
    <property type="project" value="UniProtKB-KW"/>
</dbReference>
<keyword evidence="6" id="KW-1185">Reference proteome</keyword>
<name>A0AAF0DTM9_9BASI</name>
<evidence type="ECO:0000256" key="3">
    <source>
        <dbReference type="ARBA" id="ARBA00023274"/>
    </source>
</evidence>
<dbReference type="FunFam" id="1.10.10.1760:FF:000003">
    <property type="entry name" value="60S ribosomal protein L36"/>
    <property type="match status" value="1"/>
</dbReference>
<reference evidence="5" key="1">
    <citation type="submission" date="2023-03" db="EMBL/GenBank/DDBJ databases">
        <title>Mating type loci evolution in Malassezia.</title>
        <authorList>
            <person name="Coelho M.A."/>
        </authorList>
    </citation>
    <scope>NUCLEOTIDE SEQUENCE</scope>
    <source>
        <strain evidence="5">CBS 14135</strain>
    </source>
</reference>
<dbReference type="PROSITE" id="PS01190">
    <property type="entry name" value="RIBOSOMAL_L36E"/>
    <property type="match status" value="1"/>
</dbReference>
<evidence type="ECO:0000313" key="6">
    <source>
        <dbReference type="Proteomes" id="UP001216638"/>
    </source>
</evidence>
<comment type="similarity">
    <text evidence="1 4">Belongs to the eukaryotic ribosomal protein eL36 family.</text>
</comment>
<organism evidence="5 6">
    <name type="scientific">Malassezia brasiliensis</name>
    <dbReference type="NCBI Taxonomy" id="1821822"/>
    <lineage>
        <taxon>Eukaryota</taxon>
        <taxon>Fungi</taxon>
        <taxon>Dikarya</taxon>
        <taxon>Basidiomycota</taxon>
        <taxon>Ustilaginomycotina</taxon>
        <taxon>Malasseziomycetes</taxon>
        <taxon>Malasseziales</taxon>
        <taxon>Malasseziaceae</taxon>
        <taxon>Malassezia</taxon>
    </lineage>
</organism>